<dbReference type="EMBL" id="QZCH01000007">
    <property type="protein sequence ID" value="RJG48674.1"/>
    <property type="molecule type" value="Genomic_DNA"/>
</dbReference>
<keyword evidence="1" id="KW-0472">Membrane</keyword>
<dbReference type="AlphaFoldDB" id="A0A418YGB2"/>
<dbReference type="RefSeq" id="WP_119910115.1">
    <property type="nucleotide sequence ID" value="NZ_QZCH01000007.1"/>
</dbReference>
<proteinExistence type="predicted"/>
<feature type="signal peptide" evidence="2">
    <location>
        <begin position="1"/>
        <end position="21"/>
    </location>
</feature>
<reference evidence="4 5" key="1">
    <citation type="submission" date="2018-09" db="EMBL/GenBank/DDBJ databases">
        <authorList>
            <person name="Wang F."/>
        </authorList>
    </citation>
    <scope>NUCLEOTIDE SEQUENCE [LARGE SCALE GENOMIC DNA]</scope>
    <source>
        <strain evidence="4 5">PLHSC7-2</strain>
    </source>
</reference>
<dbReference type="InterPro" id="IPR057699">
    <property type="entry name" value="DUF7939"/>
</dbReference>
<evidence type="ECO:0000256" key="2">
    <source>
        <dbReference type="SAM" id="SignalP"/>
    </source>
</evidence>
<feature type="chain" id="PRO_5019445414" evidence="2">
    <location>
        <begin position="22"/>
        <end position="529"/>
    </location>
</feature>
<dbReference type="PANTHER" id="PTHR40940">
    <property type="entry name" value="PROTEIN BATD-RELATED"/>
    <property type="match status" value="1"/>
</dbReference>
<gene>
    <name evidence="4" type="ORF">D1Z90_07380</name>
</gene>
<reference evidence="4 5" key="2">
    <citation type="submission" date="2019-01" db="EMBL/GenBank/DDBJ databases">
        <title>Motilimonas pumilus sp. nov., isolated from the gut of sea cucumber (Apostichopus japonicus).</title>
        <authorList>
            <person name="Wang F.-Q."/>
            <person name="Ren L.-H."/>
            <person name="Lin Y.-W."/>
            <person name="Sun G.-H."/>
            <person name="Du Z.-J."/>
            <person name="Zhao J.-X."/>
            <person name="Liu X.-J."/>
            <person name="Liu L.-J."/>
        </authorList>
    </citation>
    <scope>NUCLEOTIDE SEQUENCE [LARGE SCALE GENOMIC DNA]</scope>
    <source>
        <strain evidence="4 5">PLHSC7-2</strain>
    </source>
</reference>
<dbReference type="Pfam" id="PF25607">
    <property type="entry name" value="DUF7939"/>
    <property type="match status" value="1"/>
</dbReference>
<keyword evidence="1" id="KW-0812">Transmembrane</keyword>
<sequence length="529" mass="58508">MSRLWFYLTLILMWAPHSAFAAISASISQNPVYQGEIFTLEIEVDESADPDALDTRPLEQNFDVFRPSVSRQKSMINGKFTSVTRWRVSLSAKTEGMTQIPALNVAGQLTRPIAVKVVSQGEQADEPKDVFITAELDKTSVYPGQQVIYTVQVYTAVNLENANLNAPKLTGADISQIGQDQKEIAIKDGLKYHKITRRFAINPSQSGQFDIAPAQLTGDGYKRVNNQGYNRMIRSNINEASQALTLEVKAKPAGFAGQWLVSPQVMLNAELQNKAQSLVVGQPVTRTFTLIAADTPQAALPEFNFQYPDGVRIYPDKDELSQFTHQGQAYAQRISSHAIIAEQAGELVLPEVKIPWWNSATDKIEYAIVPAQTVTVIAAAQEPEQAIIESHGPTTIVERDAGFWPWLSALLGLGWLVTLIFYFNRPRLAVATTPRTATANNLPKQKLLAACEQNDKSQAWQAWLVFKQDQWPHDRSPLGIHHELAQALKQLEAAIAQNAPWQGDELARSINTVSKTATESETIAPLNPS</sequence>
<keyword evidence="5" id="KW-1185">Reference proteome</keyword>
<evidence type="ECO:0000256" key="1">
    <source>
        <dbReference type="SAM" id="Phobius"/>
    </source>
</evidence>
<accession>A0A418YGB2</accession>
<feature type="transmembrane region" description="Helical" evidence="1">
    <location>
        <begin position="403"/>
        <end position="423"/>
    </location>
</feature>
<keyword evidence="1" id="KW-1133">Transmembrane helix</keyword>
<keyword evidence="2" id="KW-0732">Signal</keyword>
<dbReference type="OrthoDB" id="5293418at2"/>
<dbReference type="PANTHER" id="PTHR40940:SF1">
    <property type="entry name" value="PROTEIN BATD"/>
    <property type="match status" value="1"/>
</dbReference>
<protein>
    <submittedName>
        <fullName evidence="4">Protein BatD</fullName>
    </submittedName>
</protein>
<comment type="caution">
    <text evidence="4">The sequence shown here is derived from an EMBL/GenBank/DDBJ whole genome shotgun (WGS) entry which is preliminary data.</text>
</comment>
<dbReference type="Pfam" id="PF13584">
    <property type="entry name" value="BatD"/>
    <property type="match status" value="2"/>
</dbReference>
<evidence type="ECO:0000313" key="4">
    <source>
        <dbReference type="EMBL" id="RJG48674.1"/>
    </source>
</evidence>
<dbReference type="InterPro" id="IPR025738">
    <property type="entry name" value="BatD"/>
</dbReference>
<evidence type="ECO:0000313" key="5">
    <source>
        <dbReference type="Proteomes" id="UP000283255"/>
    </source>
</evidence>
<feature type="domain" description="DUF7939" evidence="3">
    <location>
        <begin position="444"/>
        <end position="516"/>
    </location>
</feature>
<evidence type="ECO:0000259" key="3">
    <source>
        <dbReference type="Pfam" id="PF25607"/>
    </source>
</evidence>
<name>A0A418YGB2_9GAMM</name>
<organism evidence="4 5">
    <name type="scientific">Motilimonas pumila</name>
    <dbReference type="NCBI Taxonomy" id="2303987"/>
    <lineage>
        <taxon>Bacteria</taxon>
        <taxon>Pseudomonadati</taxon>
        <taxon>Pseudomonadota</taxon>
        <taxon>Gammaproteobacteria</taxon>
        <taxon>Alteromonadales</taxon>
        <taxon>Alteromonadales genera incertae sedis</taxon>
        <taxon>Motilimonas</taxon>
    </lineage>
</organism>
<dbReference type="Proteomes" id="UP000283255">
    <property type="component" value="Unassembled WGS sequence"/>
</dbReference>